<dbReference type="InterPro" id="IPR001310">
    <property type="entry name" value="Histidine_triad_HIT"/>
</dbReference>
<dbReference type="AlphaFoldDB" id="A0A383AI32"/>
<reference evidence="2" key="1">
    <citation type="submission" date="2018-05" db="EMBL/GenBank/DDBJ databases">
        <authorList>
            <person name="Lanie J.A."/>
            <person name="Ng W.-L."/>
            <person name="Kazmierczak K.M."/>
            <person name="Andrzejewski T.M."/>
            <person name="Davidsen T.M."/>
            <person name="Wayne K.J."/>
            <person name="Tettelin H."/>
            <person name="Glass J.I."/>
            <person name="Rusch D."/>
            <person name="Podicherti R."/>
            <person name="Tsui H.-C.T."/>
            <person name="Winkler M.E."/>
        </authorList>
    </citation>
    <scope>NUCLEOTIDE SEQUENCE</scope>
</reference>
<sequence length="121" mass="13653">VQKRAENCVFCDIIAGTAKSTIRYEDDELIVFDNQLHGLWIPVMLLVVPKKHYTQEEFWASADFGVAARVAVEMGNEYCPDGFRLITNVGRQAMQSQNHGHIHMIGGTYLGMYAYGPIPYI</sequence>
<gene>
    <name evidence="2" type="ORF">METZ01_LOCUS460063</name>
</gene>
<dbReference type="Gene3D" id="3.30.428.10">
    <property type="entry name" value="HIT-like"/>
    <property type="match status" value="1"/>
</dbReference>
<feature type="domain" description="HIT" evidence="1">
    <location>
        <begin position="19"/>
        <end position="107"/>
    </location>
</feature>
<evidence type="ECO:0000313" key="2">
    <source>
        <dbReference type="EMBL" id="SVE07209.1"/>
    </source>
</evidence>
<organism evidence="2">
    <name type="scientific">marine metagenome</name>
    <dbReference type="NCBI Taxonomy" id="408172"/>
    <lineage>
        <taxon>unclassified sequences</taxon>
        <taxon>metagenomes</taxon>
        <taxon>ecological metagenomes</taxon>
    </lineage>
</organism>
<dbReference type="InterPro" id="IPR011146">
    <property type="entry name" value="HIT-like"/>
</dbReference>
<dbReference type="GO" id="GO:0003824">
    <property type="term" value="F:catalytic activity"/>
    <property type="evidence" value="ECO:0007669"/>
    <property type="project" value="InterPro"/>
</dbReference>
<dbReference type="EMBL" id="UINC01192195">
    <property type="protein sequence ID" value="SVE07209.1"/>
    <property type="molecule type" value="Genomic_DNA"/>
</dbReference>
<protein>
    <recommendedName>
        <fullName evidence="1">HIT domain-containing protein</fullName>
    </recommendedName>
</protein>
<evidence type="ECO:0000259" key="1">
    <source>
        <dbReference type="Pfam" id="PF01230"/>
    </source>
</evidence>
<dbReference type="Pfam" id="PF01230">
    <property type="entry name" value="HIT"/>
    <property type="match status" value="1"/>
</dbReference>
<proteinExistence type="predicted"/>
<name>A0A383AI32_9ZZZZ</name>
<accession>A0A383AI32</accession>
<dbReference type="SUPFAM" id="SSF54197">
    <property type="entry name" value="HIT-like"/>
    <property type="match status" value="1"/>
</dbReference>
<dbReference type="InterPro" id="IPR036265">
    <property type="entry name" value="HIT-like_sf"/>
</dbReference>
<feature type="non-terminal residue" evidence="2">
    <location>
        <position position="1"/>
    </location>
</feature>
<dbReference type="PANTHER" id="PTHR23089">
    <property type="entry name" value="HISTIDINE TRIAD HIT PROTEIN"/>
    <property type="match status" value="1"/>
</dbReference>